<dbReference type="PIRSF" id="PIRSF001434">
    <property type="entry name" value="CGS"/>
    <property type="match status" value="1"/>
</dbReference>
<evidence type="ECO:0000256" key="1">
    <source>
        <dbReference type="ARBA" id="ARBA00001933"/>
    </source>
</evidence>
<dbReference type="EMBL" id="DXES01000013">
    <property type="protein sequence ID" value="HIX64738.1"/>
    <property type="molecule type" value="Genomic_DNA"/>
</dbReference>
<proteinExistence type="inferred from homology"/>
<keyword evidence="10" id="KW-0032">Aminotransferase</keyword>
<comment type="similarity">
    <text evidence="2 9">Belongs to the trans-sulfuration enzymes family.</text>
</comment>
<protein>
    <recommendedName>
        <fullName evidence="4">homocysteine desulfhydrase</fullName>
        <ecNumber evidence="4">4.4.1.2</ecNumber>
    </recommendedName>
    <alternativeName>
        <fullName evidence="5">Homocysteine desulfhydrase</fullName>
    </alternativeName>
</protein>
<accession>A0A9D2B6I0</accession>
<reference evidence="10" key="1">
    <citation type="journal article" date="2021" name="PeerJ">
        <title>Extensive microbial diversity within the chicken gut microbiome revealed by metagenomics and culture.</title>
        <authorList>
            <person name="Gilroy R."/>
            <person name="Ravi A."/>
            <person name="Getino M."/>
            <person name="Pursley I."/>
            <person name="Horton D.L."/>
            <person name="Alikhan N.F."/>
            <person name="Baker D."/>
            <person name="Gharbi K."/>
            <person name="Hall N."/>
            <person name="Watson M."/>
            <person name="Adriaenssens E.M."/>
            <person name="Foster-Nyarko E."/>
            <person name="Jarju S."/>
            <person name="Secka A."/>
            <person name="Antonio M."/>
            <person name="Oren A."/>
            <person name="Chaudhuri R.R."/>
            <person name="La Ragione R."/>
            <person name="Hildebrand F."/>
            <person name="Pallen M.J."/>
        </authorList>
    </citation>
    <scope>NUCLEOTIDE SEQUENCE</scope>
    <source>
        <strain evidence="10">CHK188-5543</strain>
    </source>
</reference>
<evidence type="ECO:0000313" key="11">
    <source>
        <dbReference type="Proteomes" id="UP000886800"/>
    </source>
</evidence>
<sequence length="399" mass="43806">MSDFSRETQLLYVGDQVGGVDHSPETLPIYQTTAFTSHSLEEALDKYEALARGEAYSYIRTSNPNRSALAHMMSFLEHGEASLICSAGMGAITSTLLALLKAGDHVVYSNCCYGESLEIMTDVFAGFNVEITAVNIDNLEEVQAAIRPNTKIVYTEVVANPLMRVADIDTLAKMAHEVGALLIVDNTFTTPYAIRPLDHGADIVINSLTKFLNGHSDACAGSVTSTKEMIDKLDPIIQHCGTPGDPFTSWLVARSLKTAELRLLRQMDNAAKLAKALAQHPCVEKVYHPSIPTFSGYETAKRLFECDSRMVAMMSIVINTEDYDKRNEFTKHLKIAHYAATLGGVRTTYQQPIYSSQAHMPDAERRKIGITPAMFRISVGIENADDLIADFTSALNAIQ</sequence>
<dbReference type="SUPFAM" id="SSF53383">
    <property type="entry name" value="PLP-dependent transferases"/>
    <property type="match status" value="1"/>
</dbReference>
<dbReference type="InterPro" id="IPR015422">
    <property type="entry name" value="PyrdxlP-dep_Trfase_small"/>
</dbReference>
<dbReference type="Gene3D" id="3.90.1150.10">
    <property type="entry name" value="Aspartate Aminotransferase, domain 1"/>
    <property type="match status" value="1"/>
</dbReference>
<dbReference type="InterPro" id="IPR015421">
    <property type="entry name" value="PyrdxlP-dep_Trfase_major"/>
</dbReference>
<evidence type="ECO:0000256" key="8">
    <source>
        <dbReference type="PIRSR" id="PIRSR001434-2"/>
    </source>
</evidence>
<evidence type="ECO:0000256" key="7">
    <source>
        <dbReference type="ARBA" id="ARBA00052699"/>
    </source>
</evidence>
<organism evidence="10 11">
    <name type="scientific">Candidatus Anaerotruncus excrementipullorum</name>
    <dbReference type="NCBI Taxonomy" id="2838465"/>
    <lineage>
        <taxon>Bacteria</taxon>
        <taxon>Bacillati</taxon>
        <taxon>Bacillota</taxon>
        <taxon>Clostridia</taxon>
        <taxon>Eubacteriales</taxon>
        <taxon>Oscillospiraceae</taxon>
        <taxon>Anaerotruncus</taxon>
    </lineage>
</organism>
<evidence type="ECO:0000256" key="6">
    <source>
        <dbReference type="ARBA" id="ARBA00048780"/>
    </source>
</evidence>
<dbReference type="InterPro" id="IPR000277">
    <property type="entry name" value="Cys/Met-Metab_PyrdxlP-dep_enz"/>
</dbReference>
<evidence type="ECO:0000256" key="2">
    <source>
        <dbReference type="ARBA" id="ARBA00009077"/>
    </source>
</evidence>
<dbReference type="PROSITE" id="PS00868">
    <property type="entry name" value="CYS_MET_METAB_PP"/>
    <property type="match status" value="1"/>
</dbReference>
<keyword evidence="10" id="KW-0808">Transferase</keyword>
<gene>
    <name evidence="10" type="ORF">H9736_00665</name>
</gene>
<dbReference type="GO" id="GO:0047982">
    <property type="term" value="F:homocysteine desulfhydrase activity"/>
    <property type="evidence" value="ECO:0007669"/>
    <property type="project" value="UniProtKB-EC"/>
</dbReference>
<dbReference type="GO" id="GO:0019346">
    <property type="term" value="P:transsulfuration"/>
    <property type="evidence" value="ECO:0007669"/>
    <property type="project" value="InterPro"/>
</dbReference>
<dbReference type="GO" id="GO:0005737">
    <property type="term" value="C:cytoplasm"/>
    <property type="evidence" value="ECO:0007669"/>
    <property type="project" value="TreeGrafter"/>
</dbReference>
<dbReference type="PANTHER" id="PTHR11808">
    <property type="entry name" value="TRANS-SULFURATION ENZYME FAMILY MEMBER"/>
    <property type="match status" value="1"/>
</dbReference>
<evidence type="ECO:0000313" key="10">
    <source>
        <dbReference type="EMBL" id="HIX64738.1"/>
    </source>
</evidence>
<reference evidence="10" key="2">
    <citation type="submission" date="2021-04" db="EMBL/GenBank/DDBJ databases">
        <authorList>
            <person name="Gilroy R."/>
        </authorList>
    </citation>
    <scope>NUCLEOTIDE SEQUENCE</scope>
    <source>
        <strain evidence="10">CHK188-5543</strain>
    </source>
</reference>
<evidence type="ECO:0000256" key="4">
    <source>
        <dbReference type="ARBA" id="ARBA00047175"/>
    </source>
</evidence>
<comment type="caution">
    <text evidence="10">The sequence shown here is derived from an EMBL/GenBank/DDBJ whole genome shotgun (WGS) entry which is preliminary data.</text>
</comment>
<keyword evidence="3 8" id="KW-0663">Pyridoxal phosphate</keyword>
<dbReference type="InterPro" id="IPR015424">
    <property type="entry name" value="PyrdxlP-dep_Trfase"/>
</dbReference>
<comment type="cofactor">
    <cofactor evidence="1 9">
        <name>pyridoxal 5'-phosphate</name>
        <dbReference type="ChEBI" id="CHEBI:597326"/>
    </cofactor>
</comment>
<comment type="catalytic activity">
    <reaction evidence="7">
        <text>L-methionine + H2O = methanethiol + 2-oxobutanoate + NH4(+)</text>
        <dbReference type="Rhea" id="RHEA:23800"/>
        <dbReference type="ChEBI" id="CHEBI:15377"/>
        <dbReference type="ChEBI" id="CHEBI:16007"/>
        <dbReference type="ChEBI" id="CHEBI:16763"/>
        <dbReference type="ChEBI" id="CHEBI:28938"/>
        <dbReference type="ChEBI" id="CHEBI:57844"/>
        <dbReference type="EC" id="4.4.1.11"/>
    </reaction>
    <physiologicalReaction direction="left-to-right" evidence="7">
        <dbReference type="Rhea" id="RHEA:23801"/>
    </physiologicalReaction>
</comment>
<dbReference type="Proteomes" id="UP000886800">
    <property type="component" value="Unassembled WGS sequence"/>
</dbReference>
<name>A0A9D2B6I0_9FIRM</name>
<dbReference type="Pfam" id="PF01053">
    <property type="entry name" value="Cys_Met_Meta_PP"/>
    <property type="match status" value="1"/>
</dbReference>
<evidence type="ECO:0000256" key="5">
    <source>
        <dbReference type="ARBA" id="ARBA00047199"/>
    </source>
</evidence>
<feature type="modified residue" description="N6-(pyridoxal phosphate)lysine" evidence="8">
    <location>
        <position position="210"/>
    </location>
</feature>
<dbReference type="GO" id="GO:0018826">
    <property type="term" value="F:methionine gamma-lyase activity"/>
    <property type="evidence" value="ECO:0007669"/>
    <property type="project" value="UniProtKB-EC"/>
</dbReference>
<dbReference type="FunFam" id="3.40.640.10:FF:000046">
    <property type="entry name" value="Cystathionine gamma-lyase"/>
    <property type="match status" value="1"/>
</dbReference>
<dbReference type="Gene3D" id="3.40.640.10">
    <property type="entry name" value="Type I PLP-dependent aspartate aminotransferase-like (Major domain)"/>
    <property type="match status" value="1"/>
</dbReference>
<dbReference type="GO" id="GO:0030170">
    <property type="term" value="F:pyridoxal phosphate binding"/>
    <property type="evidence" value="ECO:0007669"/>
    <property type="project" value="InterPro"/>
</dbReference>
<dbReference type="EC" id="4.4.1.2" evidence="4"/>
<evidence type="ECO:0000256" key="3">
    <source>
        <dbReference type="ARBA" id="ARBA00022898"/>
    </source>
</evidence>
<dbReference type="InterPro" id="IPR054542">
    <property type="entry name" value="Cys_met_metab_PP"/>
</dbReference>
<evidence type="ECO:0000256" key="9">
    <source>
        <dbReference type="RuleBase" id="RU362118"/>
    </source>
</evidence>
<dbReference type="AlphaFoldDB" id="A0A9D2B6I0"/>
<dbReference type="CDD" id="cd00614">
    <property type="entry name" value="CGS_like"/>
    <property type="match status" value="1"/>
</dbReference>
<dbReference type="GO" id="GO:0008483">
    <property type="term" value="F:transaminase activity"/>
    <property type="evidence" value="ECO:0007669"/>
    <property type="project" value="UniProtKB-KW"/>
</dbReference>
<comment type="catalytic activity">
    <reaction evidence="6">
        <text>L-homocysteine + H2O = 2-oxobutanoate + hydrogen sulfide + NH4(+) + H(+)</text>
        <dbReference type="Rhea" id="RHEA:14501"/>
        <dbReference type="ChEBI" id="CHEBI:15377"/>
        <dbReference type="ChEBI" id="CHEBI:15378"/>
        <dbReference type="ChEBI" id="CHEBI:16763"/>
        <dbReference type="ChEBI" id="CHEBI:28938"/>
        <dbReference type="ChEBI" id="CHEBI:29919"/>
        <dbReference type="ChEBI" id="CHEBI:58199"/>
        <dbReference type="EC" id="4.4.1.2"/>
    </reaction>
    <physiologicalReaction direction="left-to-right" evidence="6">
        <dbReference type="Rhea" id="RHEA:14502"/>
    </physiologicalReaction>
</comment>
<dbReference type="PANTHER" id="PTHR11808:SF80">
    <property type="entry name" value="CYSTATHIONINE GAMMA-LYASE"/>
    <property type="match status" value="1"/>
</dbReference>